<dbReference type="AlphaFoldDB" id="A0A662YYU3"/>
<dbReference type="Pfam" id="PF00176">
    <property type="entry name" value="SNF2-rel_dom"/>
    <property type="match status" value="1"/>
</dbReference>
<dbReference type="PANTHER" id="PTHR47161">
    <property type="entry name" value="LYMPHOID-SPECIFIC HELICASE"/>
    <property type="match status" value="1"/>
</dbReference>
<dbReference type="GO" id="GO:0003682">
    <property type="term" value="F:chromatin binding"/>
    <property type="evidence" value="ECO:0007669"/>
    <property type="project" value="TreeGrafter"/>
</dbReference>
<keyword evidence="2" id="KW-0347">Helicase</keyword>
<keyword evidence="2" id="KW-0547">Nucleotide-binding</keyword>
<dbReference type="EMBL" id="SCEB01000019">
    <property type="protein sequence ID" value="RXN01778.1"/>
    <property type="molecule type" value="Genomic_DNA"/>
</dbReference>
<dbReference type="GO" id="GO:0005524">
    <property type="term" value="F:ATP binding"/>
    <property type="evidence" value="ECO:0007669"/>
    <property type="project" value="InterPro"/>
</dbReference>
<keyword evidence="2" id="KW-0378">Hydrolase</keyword>
<protein>
    <submittedName>
        <fullName evidence="2">Lymphocyte-specific helicase</fullName>
    </submittedName>
</protein>
<sequence>MSLAIPRGQQWSRVALREILTPFFLRRLKCDVTLEVPPKREVVVYAPLTKKQETFYTAIVNKTIEKMLRMGPIDEQLVQSSGKFLILDRILPELQKRGHKNPQADLQAQDRCHRIGKTKPVVVYRLVTANTIDQKIIERAAAKRKLEKIFIHKNKFKGGKSGLKESTGSLDLQELKELLKSRDHEREVKGRGKNIIGNKDLETLLDRSDLLGQMKNMKKEQDRLFKVIENTNKSADFHLV</sequence>
<keyword evidence="2" id="KW-0067">ATP-binding</keyword>
<name>A0A662YYU3_ACIRT</name>
<evidence type="ECO:0000259" key="1">
    <source>
        <dbReference type="Pfam" id="PF00176"/>
    </source>
</evidence>
<dbReference type="InterPro" id="IPR038718">
    <property type="entry name" value="SNF2-like_sf"/>
</dbReference>
<evidence type="ECO:0000313" key="2">
    <source>
        <dbReference type="EMBL" id="RXN01778.1"/>
    </source>
</evidence>
<dbReference type="Gene3D" id="3.40.50.10810">
    <property type="entry name" value="Tandem AAA-ATPase domain"/>
    <property type="match status" value="1"/>
</dbReference>
<evidence type="ECO:0000313" key="3">
    <source>
        <dbReference type="Proteomes" id="UP000289886"/>
    </source>
</evidence>
<reference evidence="2 3" key="1">
    <citation type="submission" date="2019-01" db="EMBL/GenBank/DDBJ databases">
        <title>Draft Genome and Complete Hox-Cluster Characterization of the Sterlet Sturgeon (Acipenser ruthenus).</title>
        <authorList>
            <person name="Wei Q."/>
        </authorList>
    </citation>
    <scope>NUCLEOTIDE SEQUENCE [LARGE SCALE GENOMIC DNA]</scope>
    <source>
        <strain evidence="2">WHYD16114868_AA</strain>
        <tissue evidence="2">Blood</tissue>
    </source>
</reference>
<dbReference type="InterPro" id="IPR000330">
    <property type="entry name" value="SNF2_N"/>
</dbReference>
<proteinExistence type="predicted"/>
<dbReference type="GO" id="GO:0006346">
    <property type="term" value="P:DNA methylation-dependent constitutive heterochromatin formation"/>
    <property type="evidence" value="ECO:0007669"/>
    <property type="project" value="TreeGrafter"/>
</dbReference>
<dbReference type="GO" id="GO:0031508">
    <property type="term" value="P:pericentric heterochromatin formation"/>
    <property type="evidence" value="ECO:0007669"/>
    <property type="project" value="TreeGrafter"/>
</dbReference>
<dbReference type="GO" id="GO:0005634">
    <property type="term" value="C:nucleus"/>
    <property type="evidence" value="ECO:0007669"/>
    <property type="project" value="TreeGrafter"/>
</dbReference>
<dbReference type="InterPro" id="IPR027417">
    <property type="entry name" value="P-loop_NTPase"/>
</dbReference>
<dbReference type="GO" id="GO:0005721">
    <property type="term" value="C:pericentric heterochromatin"/>
    <property type="evidence" value="ECO:0007669"/>
    <property type="project" value="TreeGrafter"/>
</dbReference>
<feature type="domain" description="SNF2 N-terminal" evidence="1">
    <location>
        <begin position="11"/>
        <end position="68"/>
    </location>
</feature>
<dbReference type="Gene3D" id="3.40.50.300">
    <property type="entry name" value="P-loop containing nucleotide triphosphate hydrolases"/>
    <property type="match status" value="2"/>
</dbReference>
<comment type="caution">
    <text evidence="2">The sequence shown here is derived from an EMBL/GenBank/DDBJ whole genome shotgun (WGS) entry which is preliminary data.</text>
</comment>
<gene>
    <name evidence="2" type="ORF">EOD39_4984</name>
</gene>
<dbReference type="Proteomes" id="UP000289886">
    <property type="component" value="Unassembled WGS sequence"/>
</dbReference>
<accession>A0A662YYU3</accession>
<dbReference type="PANTHER" id="PTHR47161:SF1">
    <property type="entry name" value="LYMPHOID-SPECIFIC HELICASE"/>
    <property type="match status" value="1"/>
</dbReference>
<dbReference type="GO" id="GO:0046651">
    <property type="term" value="P:lymphocyte proliferation"/>
    <property type="evidence" value="ECO:0007669"/>
    <property type="project" value="TreeGrafter"/>
</dbReference>
<keyword evidence="3" id="KW-1185">Reference proteome</keyword>
<organism evidence="2 3">
    <name type="scientific">Acipenser ruthenus</name>
    <name type="common">Sterlet sturgeon</name>
    <dbReference type="NCBI Taxonomy" id="7906"/>
    <lineage>
        <taxon>Eukaryota</taxon>
        <taxon>Metazoa</taxon>
        <taxon>Chordata</taxon>
        <taxon>Craniata</taxon>
        <taxon>Vertebrata</taxon>
        <taxon>Euteleostomi</taxon>
        <taxon>Actinopterygii</taxon>
        <taxon>Chondrostei</taxon>
        <taxon>Acipenseriformes</taxon>
        <taxon>Acipenseridae</taxon>
        <taxon>Acipenser</taxon>
    </lineage>
</organism>
<dbReference type="GO" id="GO:0044027">
    <property type="term" value="P:negative regulation of gene expression via chromosomal CpG island methylation"/>
    <property type="evidence" value="ECO:0007669"/>
    <property type="project" value="TreeGrafter"/>
</dbReference>
<dbReference type="SUPFAM" id="SSF52540">
    <property type="entry name" value="P-loop containing nucleoside triphosphate hydrolases"/>
    <property type="match status" value="1"/>
</dbReference>
<dbReference type="GO" id="GO:0004386">
    <property type="term" value="F:helicase activity"/>
    <property type="evidence" value="ECO:0007669"/>
    <property type="project" value="UniProtKB-KW"/>
</dbReference>